<protein>
    <submittedName>
        <fullName evidence="6">Uncharacterized protein</fullName>
    </submittedName>
</protein>
<comment type="similarity">
    <text evidence="2">Belongs to the peroxin-11 family.</text>
</comment>
<evidence type="ECO:0000256" key="1">
    <source>
        <dbReference type="ARBA" id="ARBA00004585"/>
    </source>
</evidence>
<dbReference type="PANTHER" id="PTHR12652:SF50">
    <property type="entry name" value="PEROXIN 11"/>
    <property type="match status" value="1"/>
</dbReference>
<keyword evidence="5" id="KW-0576">Peroxisome</keyword>
<dbReference type="Pfam" id="PF05648">
    <property type="entry name" value="PEX11"/>
    <property type="match status" value="1"/>
</dbReference>
<dbReference type="PANTHER" id="PTHR12652">
    <property type="entry name" value="PEROXISOMAL BIOGENESIS FACTOR 11"/>
    <property type="match status" value="1"/>
</dbReference>
<dbReference type="InterPro" id="IPR008733">
    <property type="entry name" value="PEX11"/>
</dbReference>
<gene>
    <name evidence="6" type="ORF">TCHU04912_LOCUS18777</name>
</gene>
<dbReference type="GO" id="GO:0016559">
    <property type="term" value="P:peroxisome fission"/>
    <property type="evidence" value="ECO:0007669"/>
    <property type="project" value="InterPro"/>
</dbReference>
<evidence type="ECO:0000256" key="4">
    <source>
        <dbReference type="ARBA" id="ARBA00023136"/>
    </source>
</evidence>
<evidence type="ECO:0000256" key="5">
    <source>
        <dbReference type="ARBA" id="ARBA00023140"/>
    </source>
</evidence>
<accession>A0A7S1X9G4</accession>
<proteinExistence type="inferred from homology"/>
<keyword evidence="4" id="KW-0472">Membrane</keyword>
<comment type="subcellular location">
    <subcellularLocation>
        <location evidence="1">Peroxisome membrane</location>
        <topology evidence="1">Multi-pass membrane protein</topology>
    </subcellularLocation>
</comment>
<organism evidence="6">
    <name type="scientific">Tetraselmis chuii</name>
    <dbReference type="NCBI Taxonomy" id="63592"/>
    <lineage>
        <taxon>Eukaryota</taxon>
        <taxon>Viridiplantae</taxon>
        <taxon>Chlorophyta</taxon>
        <taxon>core chlorophytes</taxon>
        <taxon>Chlorodendrophyceae</taxon>
        <taxon>Chlorodendrales</taxon>
        <taxon>Chlorodendraceae</taxon>
        <taxon>Tetraselmis</taxon>
    </lineage>
</organism>
<reference evidence="6" key="1">
    <citation type="submission" date="2021-01" db="EMBL/GenBank/DDBJ databases">
        <authorList>
            <person name="Corre E."/>
            <person name="Pelletier E."/>
            <person name="Niang G."/>
            <person name="Scheremetjew M."/>
            <person name="Finn R."/>
            <person name="Kale V."/>
            <person name="Holt S."/>
            <person name="Cochrane G."/>
            <person name="Meng A."/>
            <person name="Brown T."/>
            <person name="Cohen L."/>
        </authorList>
    </citation>
    <scope>NUCLEOTIDE SEQUENCE</scope>
    <source>
        <strain evidence="6">PLY429</strain>
    </source>
</reference>
<dbReference type="GO" id="GO:0005778">
    <property type="term" value="C:peroxisomal membrane"/>
    <property type="evidence" value="ECO:0007669"/>
    <property type="project" value="UniProtKB-SubCell"/>
</dbReference>
<dbReference type="AlphaFoldDB" id="A0A7S1X9G4"/>
<sequence length="250" mass="27434">MHLTTPHSVESDVLGKTVAFFAKRDGIDKALKLLQYTSKLVVAVAGDGSSKGAAVHKLSVFARNVSQSRKALRLGKFLADLKKIRRQAPLSTPLGLLEGLGNSASCVYYFMEQFVWLSKAGVITDKQWQSRISNASVYAEMLGYIASITLKCLQLSVVLEREVALSADLKRRRAKARHSGAESVDGSENALLLEEIHALRRRRDACFMEMVQDLMDSLIAWNDIRGGYRPTVLAVAGLVSAAISANKNWP</sequence>
<evidence type="ECO:0000256" key="2">
    <source>
        <dbReference type="ARBA" id="ARBA00008194"/>
    </source>
</evidence>
<evidence type="ECO:0000256" key="3">
    <source>
        <dbReference type="ARBA" id="ARBA00022593"/>
    </source>
</evidence>
<dbReference type="GO" id="GO:0042802">
    <property type="term" value="F:identical protein binding"/>
    <property type="evidence" value="ECO:0007669"/>
    <property type="project" value="UniProtKB-ARBA"/>
</dbReference>
<evidence type="ECO:0000313" key="6">
    <source>
        <dbReference type="EMBL" id="CAD9216533.1"/>
    </source>
</evidence>
<name>A0A7S1X9G4_9CHLO</name>
<dbReference type="GO" id="GO:0044375">
    <property type="term" value="P:regulation of peroxisome size"/>
    <property type="evidence" value="ECO:0007669"/>
    <property type="project" value="UniProtKB-ARBA"/>
</dbReference>
<dbReference type="EMBL" id="HBGG01035964">
    <property type="protein sequence ID" value="CAD9216533.1"/>
    <property type="molecule type" value="Transcribed_RNA"/>
</dbReference>
<keyword evidence="3" id="KW-0962">Peroxisome biogenesis</keyword>